<dbReference type="Gene3D" id="2.40.30.100">
    <property type="entry name" value="AF2212/PG0164-like"/>
    <property type="match status" value="1"/>
</dbReference>
<dbReference type="Proteomes" id="UP001596915">
    <property type="component" value="Unassembled WGS sequence"/>
</dbReference>
<sequence length="95" mass="10225">MHVEFTGRVIEWRGPSPFYFAAVPAEQAADIREVAALATYGWGAVPVDARIGETAFTTSLFPKDGSYLLPLKNAVRKPQGLSAGDEVTVAMTVQL</sequence>
<dbReference type="SUPFAM" id="SSF141694">
    <property type="entry name" value="AF2212/PG0164-like"/>
    <property type="match status" value="1"/>
</dbReference>
<keyword evidence="2" id="KW-1185">Reference proteome</keyword>
<reference evidence="2" key="1">
    <citation type="journal article" date="2019" name="Int. J. Syst. Evol. Microbiol.">
        <title>The Global Catalogue of Microorganisms (GCM) 10K type strain sequencing project: providing services to taxonomists for standard genome sequencing and annotation.</title>
        <authorList>
            <consortium name="The Broad Institute Genomics Platform"/>
            <consortium name="The Broad Institute Genome Sequencing Center for Infectious Disease"/>
            <person name="Wu L."/>
            <person name="Ma J."/>
        </authorList>
    </citation>
    <scope>NUCLEOTIDE SEQUENCE [LARGE SCALE GENOMIC DNA]</scope>
    <source>
        <strain evidence="2">JCM 12607</strain>
    </source>
</reference>
<proteinExistence type="predicted"/>
<dbReference type="Pfam" id="PF08922">
    <property type="entry name" value="DUF1905"/>
    <property type="match status" value="1"/>
</dbReference>
<dbReference type="InterPro" id="IPR015018">
    <property type="entry name" value="DUF1905"/>
</dbReference>
<name>A0ABW2WTY8_9ACTN</name>
<comment type="caution">
    <text evidence="1">The sequence shown here is derived from an EMBL/GenBank/DDBJ whole genome shotgun (WGS) entry which is preliminary data.</text>
</comment>
<organism evidence="1 2">
    <name type="scientific">Streptomyces sanglieri</name>
    <dbReference type="NCBI Taxonomy" id="193460"/>
    <lineage>
        <taxon>Bacteria</taxon>
        <taxon>Bacillati</taxon>
        <taxon>Actinomycetota</taxon>
        <taxon>Actinomycetes</taxon>
        <taxon>Kitasatosporales</taxon>
        <taxon>Streptomycetaceae</taxon>
        <taxon>Streptomyces</taxon>
    </lineage>
</organism>
<dbReference type="InterPro" id="IPR037079">
    <property type="entry name" value="AF2212/PG0164-like_sf"/>
</dbReference>
<evidence type="ECO:0000313" key="2">
    <source>
        <dbReference type="Proteomes" id="UP001596915"/>
    </source>
</evidence>
<protein>
    <submittedName>
        <fullName evidence="1">DUF1905 domain-containing protein</fullName>
    </submittedName>
</protein>
<evidence type="ECO:0000313" key="1">
    <source>
        <dbReference type="EMBL" id="MFD0624740.1"/>
    </source>
</evidence>
<gene>
    <name evidence="1" type="ORF">ACFQ2K_20330</name>
</gene>
<dbReference type="EMBL" id="JBHTGL010000008">
    <property type="protein sequence ID" value="MFD0624740.1"/>
    <property type="molecule type" value="Genomic_DNA"/>
</dbReference>
<accession>A0ABW2WTY8</accession>